<dbReference type="Pfam" id="PF00501">
    <property type="entry name" value="AMP-binding"/>
    <property type="match status" value="1"/>
</dbReference>
<proteinExistence type="predicted"/>
<dbReference type="InterPro" id="IPR000873">
    <property type="entry name" value="AMP-dep_synth/lig_dom"/>
</dbReference>
<organism evidence="3 4">
    <name type="scientific">Conoideocrella luteorostrata</name>
    <dbReference type="NCBI Taxonomy" id="1105319"/>
    <lineage>
        <taxon>Eukaryota</taxon>
        <taxon>Fungi</taxon>
        <taxon>Dikarya</taxon>
        <taxon>Ascomycota</taxon>
        <taxon>Pezizomycotina</taxon>
        <taxon>Sordariomycetes</taxon>
        <taxon>Hypocreomycetidae</taxon>
        <taxon>Hypocreales</taxon>
        <taxon>Clavicipitaceae</taxon>
        <taxon>Conoideocrella</taxon>
    </lineage>
</organism>
<keyword evidence="4" id="KW-1185">Reference proteome</keyword>
<evidence type="ECO:0000313" key="3">
    <source>
        <dbReference type="EMBL" id="KAK2598023.1"/>
    </source>
</evidence>
<dbReference type="Gene3D" id="3.30.300.30">
    <property type="match status" value="1"/>
</dbReference>
<evidence type="ECO:0000313" key="4">
    <source>
        <dbReference type="Proteomes" id="UP001251528"/>
    </source>
</evidence>
<reference evidence="3" key="1">
    <citation type="submission" date="2023-06" db="EMBL/GenBank/DDBJ databases">
        <title>Conoideocrella luteorostrata (Hypocreales: Clavicipitaceae), a potential biocontrol fungus for elongate hemlock scale in United States Christmas tree production areas.</title>
        <authorList>
            <person name="Barrett H."/>
            <person name="Lovett B."/>
            <person name="Macias A.M."/>
            <person name="Stajich J.E."/>
            <person name="Kasson M.T."/>
        </authorList>
    </citation>
    <scope>NUCLEOTIDE SEQUENCE</scope>
    <source>
        <strain evidence="3">ARSEF 14590</strain>
    </source>
</reference>
<dbReference type="Gene3D" id="3.40.50.12780">
    <property type="entry name" value="N-terminal domain of ligase-like"/>
    <property type="match status" value="1"/>
</dbReference>
<accession>A0AAJ0CNV5</accession>
<dbReference type="AlphaFoldDB" id="A0AAJ0CNV5"/>
<dbReference type="Pfam" id="PF13193">
    <property type="entry name" value="AMP-binding_C"/>
    <property type="match status" value="1"/>
</dbReference>
<dbReference type="EMBL" id="JASWJB010000102">
    <property type="protein sequence ID" value="KAK2598023.1"/>
    <property type="molecule type" value="Genomic_DNA"/>
</dbReference>
<gene>
    <name evidence="3" type="ORF">QQS21_005860</name>
</gene>
<dbReference type="InterPro" id="IPR042099">
    <property type="entry name" value="ANL_N_sf"/>
</dbReference>
<comment type="caution">
    <text evidence="3">The sequence shown here is derived from an EMBL/GenBank/DDBJ whole genome shotgun (WGS) entry which is preliminary data.</text>
</comment>
<dbReference type="InterPro" id="IPR020845">
    <property type="entry name" value="AMP-binding_CS"/>
</dbReference>
<dbReference type="GO" id="GO:0050218">
    <property type="term" value="F:propionate-CoA ligase activity"/>
    <property type="evidence" value="ECO:0007669"/>
    <property type="project" value="TreeGrafter"/>
</dbReference>
<name>A0AAJ0CNV5_9HYPO</name>
<dbReference type="InterPro" id="IPR025110">
    <property type="entry name" value="AMP-bd_C"/>
</dbReference>
<feature type="domain" description="AMP-binding enzyme C-terminal" evidence="2">
    <location>
        <begin position="454"/>
        <end position="537"/>
    </location>
</feature>
<protein>
    <submittedName>
        <fullName evidence="3">Uncharacterized protein</fullName>
    </submittedName>
</protein>
<evidence type="ECO:0000259" key="1">
    <source>
        <dbReference type="Pfam" id="PF00501"/>
    </source>
</evidence>
<dbReference type="PANTHER" id="PTHR43347">
    <property type="entry name" value="ACYL-COA SYNTHETASE"/>
    <property type="match status" value="1"/>
</dbReference>
<dbReference type="PANTHER" id="PTHR43347:SF3">
    <property type="entry name" value="ACYL-COA SYNTHETASE SHORT-CHAIN FAMILY MEMBER 3, MITOCHONDRIAL"/>
    <property type="match status" value="1"/>
</dbReference>
<dbReference type="SUPFAM" id="SSF56801">
    <property type="entry name" value="Acetyl-CoA synthetase-like"/>
    <property type="match status" value="1"/>
</dbReference>
<dbReference type="PROSITE" id="PS00455">
    <property type="entry name" value="AMP_BINDING"/>
    <property type="match status" value="1"/>
</dbReference>
<evidence type="ECO:0000259" key="2">
    <source>
        <dbReference type="Pfam" id="PF13193"/>
    </source>
</evidence>
<dbReference type="Proteomes" id="UP001251528">
    <property type="component" value="Unassembled WGS sequence"/>
</dbReference>
<sequence length="598" mass="64305">MLDEVETFAGALKELGIKKGDVVLFYMPNIPAALIGFLAVNRLGAIHSAVFGGFAPRALADRIEGCKPIAILTASCGIEGTKPAIRYKPLVEEAVQMSTHKPDMTIVWQRNQAPWEPLVIERNQICWQHIAGSARERGIKAACVPVKSSDPIYILYTSGTTGSPKGVQRDAGGHAVGLHFSASNLFNIKGAGDVIFAASDIGWALGHSYMLYCPLLVGAATVVYEGKPVGTPDASAFWRIVEEYRVNILYTAPTSLRVIRRDDPSGLLQSNIGQRGGLRSLRSIFLAGEHAEPALVVSFQRMLDEFGAPASRVFDTWWTTEVGSPITGVAFNSHKSAAEGNQLIHGNCESPAPLGSAGKSLPGYDVCIVDDDGCEKEAGVLGNIVLRLPLAPTALCTLWNDKERFYNAYLRRFNGLWMDTGDFGLKDANGYIYVMGRNDDLLNVSGHRLSNGAIEQAIANHPLISESCVVGIPDLIKGELPFAFVTFSSAVSASSPKVNGQMYTEIQSLVRQHVGPIATLAGVVQGAGIIPKTRSGKILHQVLRELLTNAINCENHKEVTVPTTIEDINAVDAARKCLTEYFQGGVAKADTSKDDFGA</sequence>
<feature type="domain" description="AMP-dependent synthetase/ligase" evidence="1">
    <location>
        <begin position="3"/>
        <end position="388"/>
    </location>
</feature>
<dbReference type="InterPro" id="IPR045851">
    <property type="entry name" value="AMP-bd_C_sf"/>
</dbReference>